<accession>A0A8S5VF18</accession>
<evidence type="ECO:0000313" key="1">
    <source>
        <dbReference type="EMBL" id="DAG05341.1"/>
    </source>
</evidence>
<sequence>MKREAEMVNLVFSDSANGILMHKRELYLY</sequence>
<proteinExistence type="predicted"/>
<name>A0A8S5VF18_9CAUD</name>
<dbReference type="EMBL" id="BK016256">
    <property type="protein sequence ID" value="DAG05341.1"/>
    <property type="molecule type" value="Genomic_DNA"/>
</dbReference>
<reference evidence="1" key="1">
    <citation type="journal article" date="2021" name="Proc. Natl. Acad. Sci. U.S.A.">
        <title>A Catalog of Tens of Thousands of Viruses from Human Metagenomes Reveals Hidden Associations with Chronic Diseases.</title>
        <authorList>
            <person name="Tisza M.J."/>
            <person name="Buck C.B."/>
        </authorList>
    </citation>
    <scope>NUCLEOTIDE SEQUENCE</scope>
    <source>
        <strain evidence="1">CtF2K4</strain>
    </source>
</reference>
<protein>
    <submittedName>
        <fullName evidence="1">Uncharacterized protein</fullName>
    </submittedName>
</protein>
<organism evidence="1">
    <name type="scientific">Siphoviridae sp. ctF2K4</name>
    <dbReference type="NCBI Taxonomy" id="2825401"/>
    <lineage>
        <taxon>Viruses</taxon>
        <taxon>Duplodnaviria</taxon>
        <taxon>Heunggongvirae</taxon>
        <taxon>Uroviricota</taxon>
        <taxon>Caudoviricetes</taxon>
    </lineage>
</organism>